<protein>
    <submittedName>
        <fullName evidence="1">Type IV pilin protein</fullName>
    </submittedName>
</protein>
<sequence length="106" mass="11186">MQEARRADAKSALLQLAQALERFYSINYTYAGTGSGGNSGAPLNTVFAHTKTPFEGSATFYNLTLAVTATSYTLTATPVGPQLSDKCGTLTLNQAGSKTPTTNNCW</sequence>
<gene>
    <name evidence="1" type="ORF">NKI27_16270</name>
</gene>
<evidence type="ECO:0000313" key="1">
    <source>
        <dbReference type="EMBL" id="UZE98072.1"/>
    </source>
</evidence>
<dbReference type="EMBL" id="CP100390">
    <property type="protein sequence ID" value="UZE98072.1"/>
    <property type="molecule type" value="Genomic_DNA"/>
</dbReference>
<keyword evidence="2" id="KW-1185">Reference proteome</keyword>
<evidence type="ECO:0000313" key="2">
    <source>
        <dbReference type="Proteomes" id="UP001163739"/>
    </source>
</evidence>
<name>A0ABY6N7U5_9ALTE</name>
<dbReference type="InterPro" id="IPR045584">
    <property type="entry name" value="Pilin-like"/>
</dbReference>
<dbReference type="InterPro" id="IPR031982">
    <property type="entry name" value="PilE-like"/>
</dbReference>
<accession>A0ABY6N7U5</accession>
<dbReference type="Gene3D" id="3.30.700.50">
    <property type="match status" value="1"/>
</dbReference>
<dbReference type="Pfam" id="PF16732">
    <property type="entry name" value="ComP_DUS"/>
    <property type="match status" value="1"/>
</dbReference>
<proteinExistence type="predicted"/>
<dbReference type="SUPFAM" id="SSF54523">
    <property type="entry name" value="Pili subunits"/>
    <property type="match status" value="1"/>
</dbReference>
<organism evidence="1 2">
    <name type="scientific">Alkalimarinus alittae</name>
    <dbReference type="NCBI Taxonomy" id="2961619"/>
    <lineage>
        <taxon>Bacteria</taxon>
        <taxon>Pseudomonadati</taxon>
        <taxon>Pseudomonadota</taxon>
        <taxon>Gammaproteobacteria</taxon>
        <taxon>Alteromonadales</taxon>
        <taxon>Alteromonadaceae</taxon>
        <taxon>Alkalimarinus</taxon>
    </lineage>
</organism>
<dbReference type="Proteomes" id="UP001163739">
    <property type="component" value="Chromosome"/>
</dbReference>
<reference evidence="1" key="1">
    <citation type="submission" date="2022-06" db="EMBL/GenBank/DDBJ databases">
        <title>Alkalimarinus sp. nov., isolated from gut of a Alitta virens.</title>
        <authorList>
            <person name="Yang A.I."/>
            <person name="Shin N.-R."/>
        </authorList>
    </citation>
    <scope>NUCLEOTIDE SEQUENCE</scope>
    <source>
        <strain evidence="1">A2M4</strain>
    </source>
</reference>